<comment type="subcellular location">
    <subcellularLocation>
        <location evidence="1">Membrane</location>
        <topology evidence="1">Multi-pass membrane protein</topology>
    </subcellularLocation>
</comment>
<keyword evidence="4 6" id="KW-1133">Transmembrane helix</keyword>
<dbReference type="GO" id="GO:0051301">
    <property type="term" value="P:cell division"/>
    <property type="evidence" value="ECO:0007669"/>
    <property type="project" value="InterPro"/>
</dbReference>
<evidence type="ECO:0000256" key="4">
    <source>
        <dbReference type="ARBA" id="ARBA00022989"/>
    </source>
</evidence>
<gene>
    <name evidence="7" type="ORF">S03H2_29919</name>
</gene>
<dbReference type="PROSITE" id="PS00428">
    <property type="entry name" value="FTSW_RODA_SPOVE"/>
    <property type="match status" value="1"/>
</dbReference>
<keyword evidence="3" id="KW-0133">Cell shape</keyword>
<feature type="transmembrane region" description="Helical" evidence="6">
    <location>
        <begin position="6"/>
        <end position="23"/>
    </location>
</feature>
<dbReference type="GO" id="GO:0032153">
    <property type="term" value="C:cell division site"/>
    <property type="evidence" value="ECO:0007669"/>
    <property type="project" value="TreeGrafter"/>
</dbReference>
<feature type="transmembrane region" description="Helical" evidence="6">
    <location>
        <begin position="66"/>
        <end position="89"/>
    </location>
</feature>
<sequence length="105" mass="11419">GFLGAVVVLLVLVVIVWRCFYIASNSSDSFAMLLSSGIGFIILSQVVINIGMTIGIMPIIGIPLPFLSSGGSSLVSLFLGIGLVENVYIWKEVRKDYEIAYQEFK</sequence>
<protein>
    <recommendedName>
        <fullName evidence="8">Rod shape-determining protein RodA</fullName>
    </recommendedName>
</protein>
<comment type="caution">
    <text evidence="7">The sequence shown here is derived from an EMBL/GenBank/DDBJ whole genome shotgun (WGS) entry which is preliminary data.</text>
</comment>
<feature type="non-terminal residue" evidence="7">
    <location>
        <position position="1"/>
    </location>
</feature>
<dbReference type="EMBL" id="BARU01018078">
    <property type="protein sequence ID" value="GAH52230.1"/>
    <property type="molecule type" value="Genomic_DNA"/>
</dbReference>
<evidence type="ECO:0000256" key="2">
    <source>
        <dbReference type="ARBA" id="ARBA00022692"/>
    </source>
</evidence>
<evidence type="ECO:0000256" key="1">
    <source>
        <dbReference type="ARBA" id="ARBA00004141"/>
    </source>
</evidence>
<evidence type="ECO:0000256" key="3">
    <source>
        <dbReference type="ARBA" id="ARBA00022960"/>
    </source>
</evidence>
<evidence type="ECO:0008006" key="8">
    <source>
        <dbReference type="Google" id="ProtNLM"/>
    </source>
</evidence>
<dbReference type="InterPro" id="IPR018365">
    <property type="entry name" value="Cell_cycle_FtsW-rel_CS"/>
</dbReference>
<dbReference type="PANTHER" id="PTHR30474">
    <property type="entry name" value="CELL CYCLE PROTEIN"/>
    <property type="match status" value="1"/>
</dbReference>
<dbReference type="GO" id="GO:0015648">
    <property type="term" value="F:lipid-linked peptidoglycan transporter activity"/>
    <property type="evidence" value="ECO:0007669"/>
    <property type="project" value="TreeGrafter"/>
</dbReference>
<keyword evidence="5 6" id="KW-0472">Membrane</keyword>
<dbReference type="InterPro" id="IPR001182">
    <property type="entry name" value="FtsW/RodA"/>
</dbReference>
<feature type="transmembrane region" description="Helical" evidence="6">
    <location>
        <begin position="30"/>
        <end position="60"/>
    </location>
</feature>
<accession>X1H552</accession>
<dbReference type="Pfam" id="PF01098">
    <property type="entry name" value="FTSW_RODA_SPOVE"/>
    <property type="match status" value="1"/>
</dbReference>
<name>X1H552_9ZZZZ</name>
<keyword evidence="2 6" id="KW-0812">Transmembrane</keyword>
<organism evidence="7">
    <name type="scientific">marine sediment metagenome</name>
    <dbReference type="NCBI Taxonomy" id="412755"/>
    <lineage>
        <taxon>unclassified sequences</taxon>
        <taxon>metagenomes</taxon>
        <taxon>ecological metagenomes</taxon>
    </lineage>
</organism>
<reference evidence="7" key="1">
    <citation type="journal article" date="2014" name="Front. Microbiol.">
        <title>High frequency of phylogenetically diverse reductive dehalogenase-homologous genes in deep subseafloor sedimentary metagenomes.</title>
        <authorList>
            <person name="Kawai M."/>
            <person name="Futagami T."/>
            <person name="Toyoda A."/>
            <person name="Takaki Y."/>
            <person name="Nishi S."/>
            <person name="Hori S."/>
            <person name="Arai W."/>
            <person name="Tsubouchi T."/>
            <person name="Morono Y."/>
            <person name="Uchiyama I."/>
            <person name="Ito T."/>
            <person name="Fujiyama A."/>
            <person name="Inagaki F."/>
            <person name="Takami H."/>
        </authorList>
    </citation>
    <scope>NUCLEOTIDE SEQUENCE</scope>
    <source>
        <strain evidence="7">Expedition CK06-06</strain>
    </source>
</reference>
<proteinExistence type="predicted"/>
<dbReference type="GO" id="GO:0008360">
    <property type="term" value="P:regulation of cell shape"/>
    <property type="evidence" value="ECO:0007669"/>
    <property type="project" value="UniProtKB-KW"/>
</dbReference>
<evidence type="ECO:0000256" key="6">
    <source>
        <dbReference type="SAM" id="Phobius"/>
    </source>
</evidence>
<dbReference type="AlphaFoldDB" id="X1H552"/>
<evidence type="ECO:0000313" key="7">
    <source>
        <dbReference type="EMBL" id="GAH52230.1"/>
    </source>
</evidence>
<evidence type="ECO:0000256" key="5">
    <source>
        <dbReference type="ARBA" id="ARBA00023136"/>
    </source>
</evidence>
<dbReference type="PANTHER" id="PTHR30474:SF1">
    <property type="entry name" value="PEPTIDOGLYCAN GLYCOSYLTRANSFERASE MRDB"/>
    <property type="match status" value="1"/>
</dbReference>
<dbReference type="GO" id="GO:0005886">
    <property type="term" value="C:plasma membrane"/>
    <property type="evidence" value="ECO:0007669"/>
    <property type="project" value="TreeGrafter"/>
</dbReference>